<keyword evidence="1" id="KW-1133">Transmembrane helix</keyword>
<evidence type="ECO:0000313" key="2">
    <source>
        <dbReference type="EMBL" id="WQH15847.1"/>
    </source>
</evidence>
<keyword evidence="1" id="KW-0812">Transmembrane</keyword>
<feature type="transmembrane region" description="Helical" evidence="1">
    <location>
        <begin position="24"/>
        <end position="47"/>
    </location>
</feature>
<gene>
    <name evidence="2" type="ORF">SR882_08775</name>
</gene>
<sequence length="109" mass="11455">MAFQRGNEGDALEHLRDELAHEQLALVLGARIVGFLVGGGGIVAAAFQFAQALRELLDVDLQSVEREVGVGLAAGVAADAVAQRHKARVGLFHCDQGAADGQLEQLDQP</sequence>
<name>A0ABZ0YX87_9GAMM</name>
<reference evidence="2 3" key="1">
    <citation type="submission" date="2023-11" db="EMBL/GenBank/DDBJ databases">
        <title>MicrobeMod: A computational toolkit for identifying prokaryotic methylation and restriction-modification with nanopore sequencing.</title>
        <authorList>
            <person name="Crits-Christoph A."/>
            <person name="Kang S.C."/>
            <person name="Lee H."/>
            <person name="Ostrov N."/>
        </authorList>
    </citation>
    <scope>NUCLEOTIDE SEQUENCE [LARGE SCALE GENOMIC DNA]</scope>
    <source>
        <strain evidence="2 3">ATCC 49870</strain>
    </source>
</reference>
<proteinExistence type="predicted"/>
<dbReference type="RefSeq" id="WP_322520870.1">
    <property type="nucleotide sequence ID" value="NZ_CP140153.1"/>
</dbReference>
<keyword evidence="3" id="KW-1185">Reference proteome</keyword>
<accession>A0ABZ0YX87</accession>
<dbReference type="EMBL" id="CP140153">
    <property type="protein sequence ID" value="WQH15847.1"/>
    <property type="molecule type" value="Genomic_DNA"/>
</dbReference>
<protein>
    <submittedName>
        <fullName evidence="2">Uncharacterized protein</fullName>
    </submittedName>
</protein>
<evidence type="ECO:0000256" key="1">
    <source>
        <dbReference type="SAM" id="Phobius"/>
    </source>
</evidence>
<keyword evidence="1" id="KW-0472">Membrane</keyword>
<organism evidence="2 3">
    <name type="scientific">Guyparkeria halophila</name>
    <dbReference type="NCBI Taxonomy" id="47960"/>
    <lineage>
        <taxon>Bacteria</taxon>
        <taxon>Pseudomonadati</taxon>
        <taxon>Pseudomonadota</taxon>
        <taxon>Gammaproteobacteria</taxon>
        <taxon>Chromatiales</taxon>
        <taxon>Thioalkalibacteraceae</taxon>
        <taxon>Guyparkeria</taxon>
    </lineage>
</organism>
<dbReference type="Proteomes" id="UP001327459">
    <property type="component" value="Chromosome"/>
</dbReference>
<evidence type="ECO:0000313" key="3">
    <source>
        <dbReference type="Proteomes" id="UP001327459"/>
    </source>
</evidence>